<gene>
    <name evidence="1" type="ORF">LPU83_pLPU83d_1096</name>
</gene>
<reference evidence="1" key="1">
    <citation type="submission" date="2013-11" db="EMBL/GenBank/DDBJ databases">
        <title>Draft genome sequence of the broad-host-range Rhizobium sp. LPU83 strain, a member of the low-genetic diversity Oregon-like Rhizobium sp. group.</title>
        <authorList>
            <person name="Wibberg D."/>
            <person name="Puehler A."/>
            <person name="Schlueter A."/>
        </authorList>
    </citation>
    <scope>NUCLEOTIDE SEQUENCE [LARGE SCALE GENOMIC DNA]</scope>
    <source>
        <strain evidence="1">LPU83</strain>
        <plasmid evidence="1">pLPU83d</plasmid>
    </source>
</reference>
<geneLocation type="plasmid" evidence="1 2">
    <name>pLPU83d</name>
</geneLocation>
<dbReference type="SUPFAM" id="SSF101327">
    <property type="entry name" value="YgfB-like"/>
    <property type="match status" value="1"/>
</dbReference>
<dbReference type="Pfam" id="PF03695">
    <property type="entry name" value="UPF0149"/>
    <property type="match status" value="1"/>
</dbReference>
<dbReference type="AlphaFoldDB" id="W6S8M7"/>
<dbReference type="InterPro" id="IPR011978">
    <property type="entry name" value="YgfB-like"/>
</dbReference>
<sequence>MTQKSQGTTTARPKLDDEAFEAFLRARRPASPIWSMSGLDGYLTALIIGPRFIDPRQWIPELTSPDALNLPMKTTEHRAVHSIVAEYNRISASLSETPKDHRPRFTRIDDQTFDAMDWDVCFLMGTGFAPKLWRARHSRSCRHWRYHCANPQTQRDKRTSYPQGCCCRRRSARQYPNLLHAKTGKAKVLTEVLLRFRQRRKPWAVRRAHGKGAETVANALLPSPGDIITSGTFLAEREQNRGTRPHGSP</sequence>
<dbReference type="NCBIfam" id="TIGR02292">
    <property type="entry name" value="ygfB_yecA"/>
    <property type="match status" value="1"/>
</dbReference>
<name>W6S8M7_9HYPH</name>
<dbReference type="KEGG" id="rhl:LPU83_pLPU83d_1096"/>
<dbReference type="PATRIC" id="fig|348824.6.peg.6797"/>
<evidence type="ECO:0000313" key="1">
    <source>
        <dbReference type="EMBL" id="CDM62466.1"/>
    </source>
</evidence>
<keyword evidence="1" id="KW-0614">Plasmid</keyword>
<keyword evidence="2" id="KW-1185">Reference proteome</keyword>
<evidence type="ECO:0000313" key="2">
    <source>
        <dbReference type="Proteomes" id="UP000019443"/>
    </source>
</evidence>
<dbReference type="HOGENOM" id="CLU_1115079_0_0_5"/>
<organism evidence="1 2">
    <name type="scientific">Rhizobium favelukesii</name>
    <dbReference type="NCBI Taxonomy" id="348824"/>
    <lineage>
        <taxon>Bacteria</taxon>
        <taxon>Pseudomonadati</taxon>
        <taxon>Pseudomonadota</taxon>
        <taxon>Alphaproteobacteria</taxon>
        <taxon>Hyphomicrobiales</taxon>
        <taxon>Rhizobiaceae</taxon>
        <taxon>Rhizobium/Agrobacterium group</taxon>
        <taxon>Rhizobium</taxon>
    </lineage>
</organism>
<accession>W6S8M7</accession>
<proteinExistence type="predicted"/>
<dbReference type="Proteomes" id="UP000019443">
    <property type="component" value="Plasmid pLPU83d"/>
</dbReference>
<dbReference type="InterPro" id="IPR036255">
    <property type="entry name" value="YgfB-like_sf"/>
</dbReference>
<dbReference type="EMBL" id="HG916855">
    <property type="protein sequence ID" value="CDM62466.1"/>
    <property type="molecule type" value="Genomic_DNA"/>
</dbReference>
<protein>
    <submittedName>
        <fullName evidence="1">YecA family protein</fullName>
    </submittedName>
</protein>